<evidence type="ECO:0000256" key="2">
    <source>
        <dbReference type="SAM" id="MobiDB-lite"/>
    </source>
</evidence>
<dbReference type="EMBL" id="QGLO01000004">
    <property type="protein sequence ID" value="PXY91415.1"/>
    <property type="molecule type" value="Genomic_DNA"/>
</dbReference>
<protein>
    <recommendedName>
        <fullName evidence="5">Phage protein</fullName>
    </recommendedName>
</protein>
<evidence type="ECO:0000256" key="1">
    <source>
        <dbReference type="SAM" id="Coils"/>
    </source>
</evidence>
<name>A0A2V4DN33_9GAMM</name>
<organism evidence="3 4">
    <name type="scientific">Gilliamella apis</name>
    <dbReference type="NCBI Taxonomy" id="1970738"/>
    <lineage>
        <taxon>Bacteria</taxon>
        <taxon>Pseudomonadati</taxon>
        <taxon>Pseudomonadota</taxon>
        <taxon>Gammaproteobacteria</taxon>
        <taxon>Orbales</taxon>
        <taxon>Orbaceae</taxon>
        <taxon>Gilliamella</taxon>
    </lineage>
</organism>
<keyword evidence="1" id="KW-0175">Coiled coil</keyword>
<dbReference type="OrthoDB" id="6898931at2"/>
<reference evidence="3 4" key="1">
    <citation type="submission" date="2018-05" db="EMBL/GenBank/DDBJ databases">
        <title>Reference genomes for bee gut microbiota database.</title>
        <authorList>
            <person name="Ellegaard K.M."/>
        </authorList>
    </citation>
    <scope>NUCLEOTIDE SEQUENCE [LARGE SCALE GENOMIC DNA]</scope>
    <source>
        <strain evidence="3 4">ESL0172</strain>
    </source>
</reference>
<proteinExistence type="predicted"/>
<keyword evidence="4" id="KW-1185">Reference proteome</keyword>
<dbReference type="AlphaFoldDB" id="A0A2V4DN33"/>
<evidence type="ECO:0000313" key="4">
    <source>
        <dbReference type="Proteomes" id="UP000247673"/>
    </source>
</evidence>
<evidence type="ECO:0008006" key="5">
    <source>
        <dbReference type="Google" id="ProtNLM"/>
    </source>
</evidence>
<dbReference type="RefSeq" id="WP_110447386.1">
    <property type="nucleotide sequence ID" value="NZ_CP132381.1"/>
</dbReference>
<comment type="caution">
    <text evidence="3">The sequence shown here is derived from an EMBL/GenBank/DDBJ whole genome shotgun (WGS) entry which is preliminary data.</text>
</comment>
<evidence type="ECO:0000313" key="3">
    <source>
        <dbReference type="EMBL" id="PXY91415.1"/>
    </source>
</evidence>
<sequence>MLLQKINRKFYSQAEEGGEAGSGSSSISPEIQAMIDKASDEKTLGLKNKNSELLGKLKDTTEKLKQFEGIDPDAVKAILQRFSDDEEAKLISAGKIDEVLSKRTERYRNEFDKKLKAEQEKADNAQKKAEKYSSIVLSNKMTSAALKAGALPEALEDISLRAKGMFVLSDDGEAVAVGQDGEPLLGKDGKTPLTPQEWVESLKDNAPHLFPKAEGTGGGGHKSGGSNLVRSKMTSLEKHNYIQKYGQQAYLKLPKE</sequence>
<feature type="region of interest" description="Disordered" evidence="2">
    <location>
        <begin position="207"/>
        <end position="230"/>
    </location>
</feature>
<accession>A0A2V4DN33</accession>
<gene>
    <name evidence="3" type="ORF">DKK78_03525</name>
</gene>
<dbReference type="Proteomes" id="UP000247673">
    <property type="component" value="Unassembled WGS sequence"/>
</dbReference>
<feature type="coiled-coil region" evidence="1">
    <location>
        <begin position="108"/>
        <end position="135"/>
    </location>
</feature>